<dbReference type="AlphaFoldDB" id="A0A645DAL8"/>
<reference evidence="1" key="1">
    <citation type="submission" date="2019-08" db="EMBL/GenBank/DDBJ databases">
        <authorList>
            <person name="Kucharzyk K."/>
            <person name="Murdoch R.W."/>
            <person name="Higgins S."/>
            <person name="Loffler F."/>
        </authorList>
    </citation>
    <scope>NUCLEOTIDE SEQUENCE</scope>
</reference>
<gene>
    <name evidence="1" type="ORF">SDC9_133046</name>
</gene>
<accession>A0A645DAL8</accession>
<protein>
    <submittedName>
        <fullName evidence="1">Uncharacterized protein</fullName>
    </submittedName>
</protein>
<name>A0A645DAL8_9ZZZZ</name>
<proteinExistence type="predicted"/>
<sequence>MVVRIPFLSGNELALIVIALGGPEALISSSAKLPQSSFRVFPGDAQFSHMMLALISSPLVGFPDASVLS</sequence>
<organism evidence="1">
    <name type="scientific">bioreactor metagenome</name>
    <dbReference type="NCBI Taxonomy" id="1076179"/>
    <lineage>
        <taxon>unclassified sequences</taxon>
        <taxon>metagenomes</taxon>
        <taxon>ecological metagenomes</taxon>
    </lineage>
</organism>
<evidence type="ECO:0000313" key="1">
    <source>
        <dbReference type="EMBL" id="MPM85963.1"/>
    </source>
</evidence>
<dbReference type="EMBL" id="VSSQ01034124">
    <property type="protein sequence ID" value="MPM85963.1"/>
    <property type="molecule type" value="Genomic_DNA"/>
</dbReference>
<comment type="caution">
    <text evidence="1">The sequence shown here is derived from an EMBL/GenBank/DDBJ whole genome shotgun (WGS) entry which is preliminary data.</text>
</comment>